<dbReference type="PANTHER" id="PTHR39426">
    <property type="entry name" value="HOMOLOGY TO DEATH-ON-CURING PROTEIN OF PHAGE P1"/>
    <property type="match status" value="1"/>
</dbReference>
<proteinExistence type="predicted"/>
<dbReference type="Pfam" id="PF02661">
    <property type="entry name" value="Fic"/>
    <property type="match status" value="1"/>
</dbReference>
<dbReference type="PANTHER" id="PTHR39426:SF1">
    <property type="entry name" value="HOMOLOGY TO DEATH-ON-CURING PROTEIN OF PHAGE P1"/>
    <property type="match status" value="1"/>
</dbReference>
<dbReference type="EMBL" id="SNRY01000184">
    <property type="protein sequence ID" value="KAA6345132.1"/>
    <property type="molecule type" value="Genomic_DNA"/>
</dbReference>
<evidence type="ECO:0000259" key="1">
    <source>
        <dbReference type="PROSITE" id="PS51459"/>
    </source>
</evidence>
<gene>
    <name evidence="2" type="ORF">EZS27_007281</name>
</gene>
<protein>
    <recommendedName>
        <fullName evidence="1">Fido domain-containing protein</fullName>
    </recommendedName>
</protein>
<comment type="caution">
    <text evidence="2">The sequence shown here is derived from an EMBL/GenBank/DDBJ whole genome shotgun (WGS) entry which is preliminary data.</text>
</comment>
<dbReference type="AlphaFoldDB" id="A0A5J4SHA0"/>
<organism evidence="2">
    <name type="scientific">termite gut metagenome</name>
    <dbReference type="NCBI Taxonomy" id="433724"/>
    <lineage>
        <taxon>unclassified sequences</taxon>
        <taxon>metagenomes</taxon>
        <taxon>organismal metagenomes</taxon>
    </lineage>
</organism>
<sequence length="154" mass="17735">MKNEIQYISFDEVLIVYQKTIEKSGGGFSGIRDKGGIESALNFIQNDLYYPDFIAKLSYLVFRFCSGHFFNDGNKRIALTLGVYFLHKNGHYWASVQFMQRMEAIVYHIAASHIGNDLLHRIIHCIVDCQDFEESLQIKIAHAMAKGELYDETE</sequence>
<dbReference type="SUPFAM" id="SSF140931">
    <property type="entry name" value="Fic-like"/>
    <property type="match status" value="1"/>
</dbReference>
<name>A0A5J4SHA0_9ZZZZ</name>
<dbReference type="InterPro" id="IPR006440">
    <property type="entry name" value="Doc"/>
</dbReference>
<reference evidence="2" key="1">
    <citation type="submission" date="2019-03" db="EMBL/GenBank/DDBJ databases">
        <title>Single cell metagenomics reveals metabolic interactions within the superorganism composed of flagellate Streblomastix strix and complex community of Bacteroidetes bacteria on its surface.</title>
        <authorList>
            <person name="Treitli S.C."/>
            <person name="Kolisko M."/>
            <person name="Husnik F."/>
            <person name="Keeling P."/>
            <person name="Hampl V."/>
        </authorList>
    </citation>
    <scope>NUCLEOTIDE SEQUENCE</scope>
    <source>
        <strain evidence="2">STM</strain>
    </source>
</reference>
<evidence type="ECO:0000313" key="2">
    <source>
        <dbReference type="EMBL" id="KAA6345132.1"/>
    </source>
</evidence>
<feature type="domain" description="Fido" evidence="1">
    <location>
        <begin position="8"/>
        <end position="128"/>
    </location>
</feature>
<dbReference type="Gene3D" id="1.20.120.1870">
    <property type="entry name" value="Fic/DOC protein, Fido domain"/>
    <property type="match status" value="1"/>
</dbReference>
<dbReference type="PROSITE" id="PS51459">
    <property type="entry name" value="FIDO"/>
    <property type="match status" value="1"/>
</dbReference>
<dbReference type="InterPro" id="IPR053737">
    <property type="entry name" value="Type_II_TA_Toxin"/>
</dbReference>
<accession>A0A5J4SHA0</accession>
<dbReference type="InterPro" id="IPR003812">
    <property type="entry name" value="Fido"/>
</dbReference>
<dbReference type="GO" id="GO:0016301">
    <property type="term" value="F:kinase activity"/>
    <property type="evidence" value="ECO:0007669"/>
    <property type="project" value="InterPro"/>
</dbReference>
<dbReference type="InterPro" id="IPR036597">
    <property type="entry name" value="Fido-like_dom_sf"/>
</dbReference>
<dbReference type="NCBIfam" id="TIGR01550">
    <property type="entry name" value="DOC_P1"/>
    <property type="match status" value="1"/>
</dbReference>